<dbReference type="PANTHER" id="PTHR32166">
    <property type="entry name" value="OSJNBA0013A04.12 PROTEIN"/>
    <property type="match status" value="1"/>
</dbReference>
<evidence type="ECO:0000313" key="11">
    <source>
        <dbReference type="Proteomes" id="UP001324115"/>
    </source>
</evidence>
<keyword evidence="5" id="KW-0238">DNA-binding</keyword>
<dbReference type="InterPro" id="IPR012337">
    <property type="entry name" value="RNaseH-like_sf"/>
</dbReference>
<dbReference type="InterPro" id="IPR008906">
    <property type="entry name" value="HATC_C_dom"/>
</dbReference>
<evidence type="ECO:0000313" key="10">
    <source>
        <dbReference type="EMBL" id="KAK4603532.1"/>
    </source>
</evidence>
<dbReference type="Pfam" id="PF04937">
    <property type="entry name" value="DUF659"/>
    <property type="match status" value="1"/>
</dbReference>
<evidence type="ECO:0000256" key="8">
    <source>
        <dbReference type="SAM" id="MobiDB-lite"/>
    </source>
</evidence>
<protein>
    <recommendedName>
        <fullName evidence="9">BED-type domain-containing protein</fullName>
    </recommendedName>
</protein>
<dbReference type="InterPro" id="IPR007021">
    <property type="entry name" value="DUF659"/>
</dbReference>
<keyword evidence="6" id="KW-0539">Nucleus</keyword>
<dbReference type="AlphaFoldDB" id="A0AAN7FZ31"/>
<evidence type="ECO:0000256" key="3">
    <source>
        <dbReference type="ARBA" id="ARBA00022771"/>
    </source>
</evidence>
<dbReference type="Proteomes" id="UP001324115">
    <property type="component" value="Unassembled WGS sequence"/>
</dbReference>
<dbReference type="GO" id="GO:0005634">
    <property type="term" value="C:nucleus"/>
    <property type="evidence" value="ECO:0007669"/>
    <property type="project" value="UniProtKB-SubCell"/>
</dbReference>
<dbReference type="GO" id="GO:0046983">
    <property type="term" value="F:protein dimerization activity"/>
    <property type="evidence" value="ECO:0007669"/>
    <property type="project" value="InterPro"/>
</dbReference>
<dbReference type="GO" id="GO:0008270">
    <property type="term" value="F:zinc ion binding"/>
    <property type="evidence" value="ECO:0007669"/>
    <property type="project" value="UniProtKB-KW"/>
</dbReference>
<keyword evidence="3 7" id="KW-0863">Zinc-finger</keyword>
<evidence type="ECO:0000256" key="7">
    <source>
        <dbReference type="PROSITE-ProRule" id="PRU00027"/>
    </source>
</evidence>
<keyword evidence="11" id="KW-1185">Reference proteome</keyword>
<dbReference type="SUPFAM" id="SSF53098">
    <property type="entry name" value="Ribonuclease H-like"/>
    <property type="match status" value="1"/>
</dbReference>
<evidence type="ECO:0000256" key="2">
    <source>
        <dbReference type="ARBA" id="ARBA00022723"/>
    </source>
</evidence>
<accession>A0AAN7FZ31</accession>
<dbReference type="InterPro" id="IPR003656">
    <property type="entry name" value="Znf_BED"/>
</dbReference>
<evidence type="ECO:0000259" key="9">
    <source>
        <dbReference type="PROSITE" id="PS50808"/>
    </source>
</evidence>
<reference evidence="10 11" key="1">
    <citation type="journal article" date="2023" name="G3 (Bethesda)">
        <title>A haplotype-resolved chromosome-scale genome for Quercus rubra L. provides insights into the genetics of adaptive traits for red oak species.</title>
        <authorList>
            <person name="Kapoor B."/>
            <person name="Jenkins J."/>
            <person name="Schmutz J."/>
            <person name="Zhebentyayeva T."/>
            <person name="Kuelheim C."/>
            <person name="Coggeshall M."/>
            <person name="Heim C."/>
            <person name="Lasky J.R."/>
            <person name="Leites L."/>
            <person name="Islam-Faridi N."/>
            <person name="Romero-Severson J."/>
            <person name="DeLeo V.L."/>
            <person name="Lucas S.M."/>
            <person name="Lazic D."/>
            <person name="Gailing O."/>
            <person name="Carlson J."/>
            <person name="Staton M."/>
        </authorList>
    </citation>
    <scope>NUCLEOTIDE SEQUENCE [LARGE SCALE GENOMIC DNA]</scope>
    <source>
        <strain evidence="10">Pseudo-F2</strain>
    </source>
</reference>
<comment type="caution">
    <text evidence="10">The sequence shown here is derived from an EMBL/GenBank/DDBJ whole genome shotgun (WGS) entry which is preliminary data.</text>
</comment>
<evidence type="ECO:0000256" key="4">
    <source>
        <dbReference type="ARBA" id="ARBA00022833"/>
    </source>
</evidence>
<gene>
    <name evidence="10" type="ORF">RGQ29_012159</name>
</gene>
<feature type="compositionally biased region" description="Basic and acidic residues" evidence="8">
    <location>
        <begin position="86"/>
        <end position="105"/>
    </location>
</feature>
<dbReference type="PROSITE" id="PS50808">
    <property type="entry name" value="ZF_BED"/>
    <property type="match status" value="1"/>
</dbReference>
<name>A0AAN7FZ31_QUERU</name>
<evidence type="ECO:0000256" key="6">
    <source>
        <dbReference type="ARBA" id="ARBA00023242"/>
    </source>
</evidence>
<sequence>MDEVTSLETSSQEVSNAKCPLWQYVTKVEKPPGACVKKGENTYFKCDYCGVIYMGSYTRVKAHLLKINNKGIKACLIVTSSHRQEMQRMHDQVENDKLEREERSRISLSPPLPGRGPIPISSFRRQKGSDTDSTNPVNGKRRKVVGISPIEKAFQNNSRHELDSRIARMFYTGGLPFNFARNPYYRNSYAYAATHNIPGYVPLGYNALRTTLLQKERAYVERLLKPIKDCWFENGVSIVSDGWSDPQRRPLINIMAVSDGVLVFIKAIDGSGEFKDRHYIAGVLKDATKEIGHEKVVQVITDNANVMKSAGALIEAKNTEKNEVTYEECSWITRVADDASFIHVFIMNHSMRLAIVGNFSLSTAMFNEFCTLKLLQVADTRFASIVVTLKRLKLIKRCLQAMAISEQWASYREDDVGKAQKVKDMILSDLWWDKVDYILEFTAPIYDMLRIADTDKRCLHLVYEMWDSMIKKVKATIYRHEGLEYDEYSSFWSVVYDILIDRWTKNCTPQHCLANSLNPKSKCLDRYFEDESELKVVKFEFAAFSGGRFPSPDALKDRWDLLPLDWWQYHGSAFPTLQSLALKLLGQPCSSSCAKRNWSTYKFIHSLKRNKMAPARAEDLVYVHSNLRLLSRRNVEYVNTATKM</sequence>
<evidence type="ECO:0000256" key="5">
    <source>
        <dbReference type="ARBA" id="ARBA00023125"/>
    </source>
</evidence>
<evidence type="ECO:0000256" key="1">
    <source>
        <dbReference type="ARBA" id="ARBA00004123"/>
    </source>
</evidence>
<dbReference type="Pfam" id="PF05699">
    <property type="entry name" value="Dimer_Tnp_hAT"/>
    <property type="match status" value="1"/>
</dbReference>
<feature type="region of interest" description="Disordered" evidence="8">
    <location>
        <begin position="86"/>
        <end position="140"/>
    </location>
</feature>
<proteinExistence type="predicted"/>
<dbReference type="EMBL" id="JAXUIC010000002">
    <property type="protein sequence ID" value="KAK4603532.1"/>
    <property type="molecule type" value="Genomic_DNA"/>
</dbReference>
<organism evidence="10 11">
    <name type="scientific">Quercus rubra</name>
    <name type="common">Northern red oak</name>
    <name type="synonym">Quercus borealis</name>
    <dbReference type="NCBI Taxonomy" id="3512"/>
    <lineage>
        <taxon>Eukaryota</taxon>
        <taxon>Viridiplantae</taxon>
        <taxon>Streptophyta</taxon>
        <taxon>Embryophyta</taxon>
        <taxon>Tracheophyta</taxon>
        <taxon>Spermatophyta</taxon>
        <taxon>Magnoliopsida</taxon>
        <taxon>eudicotyledons</taxon>
        <taxon>Gunneridae</taxon>
        <taxon>Pentapetalae</taxon>
        <taxon>rosids</taxon>
        <taxon>fabids</taxon>
        <taxon>Fagales</taxon>
        <taxon>Fagaceae</taxon>
        <taxon>Quercus</taxon>
    </lineage>
</organism>
<keyword evidence="2" id="KW-0479">Metal-binding</keyword>
<feature type="domain" description="BED-type" evidence="9">
    <location>
        <begin position="16"/>
        <end position="89"/>
    </location>
</feature>
<keyword evidence="4" id="KW-0862">Zinc</keyword>
<dbReference type="GO" id="GO:0003677">
    <property type="term" value="F:DNA binding"/>
    <property type="evidence" value="ECO:0007669"/>
    <property type="project" value="UniProtKB-KW"/>
</dbReference>
<comment type="subcellular location">
    <subcellularLocation>
        <location evidence="1">Nucleus</location>
    </subcellularLocation>
</comment>
<dbReference type="PANTHER" id="PTHR32166:SF81">
    <property type="entry name" value="OS06G0658400 PROTEIN"/>
    <property type="match status" value="1"/>
</dbReference>